<evidence type="ECO:0000256" key="1">
    <source>
        <dbReference type="SAM" id="MobiDB-lite"/>
    </source>
</evidence>
<keyword evidence="3" id="KW-1185">Reference proteome</keyword>
<name>A0A238FG65_9BASI</name>
<evidence type="ECO:0000313" key="2">
    <source>
        <dbReference type="EMBL" id="SCV72802.1"/>
    </source>
</evidence>
<sequence>MRNHQESCSTPRSHGATVGEPTNAERGASRSPLYWLVFALPLCVFGFKMAKDRTPATPAMRGMMDATEPKTIASKEAAGLDQLSERSYVASRDPKQAAQEVLQGKERIKKGKT</sequence>
<feature type="region of interest" description="Disordered" evidence="1">
    <location>
        <begin position="1"/>
        <end position="26"/>
    </location>
</feature>
<feature type="compositionally biased region" description="Polar residues" evidence="1">
    <location>
        <begin position="1"/>
        <end position="12"/>
    </location>
</feature>
<organism evidence="2 3">
    <name type="scientific">Microbotryum intermedium</name>
    <dbReference type="NCBI Taxonomy" id="269621"/>
    <lineage>
        <taxon>Eukaryota</taxon>
        <taxon>Fungi</taxon>
        <taxon>Dikarya</taxon>
        <taxon>Basidiomycota</taxon>
        <taxon>Pucciniomycotina</taxon>
        <taxon>Microbotryomycetes</taxon>
        <taxon>Microbotryales</taxon>
        <taxon>Microbotryaceae</taxon>
        <taxon>Microbotryum</taxon>
    </lineage>
</organism>
<feature type="region of interest" description="Disordered" evidence="1">
    <location>
        <begin position="77"/>
        <end position="113"/>
    </location>
</feature>
<accession>A0A238FG65</accession>
<dbReference type="EMBL" id="FMSP01000009">
    <property type="protein sequence ID" value="SCV72802.1"/>
    <property type="molecule type" value="Genomic_DNA"/>
</dbReference>
<reference evidence="3" key="1">
    <citation type="submission" date="2016-09" db="EMBL/GenBank/DDBJ databases">
        <authorList>
            <person name="Jeantristanb JTB J.-T."/>
            <person name="Ricardo R."/>
        </authorList>
    </citation>
    <scope>NUCLEOTIDE SEQUENCE [LARGE SCALE GENOMIC DNA]</scope>
</reference>
<protein>
    <submittedName>
        <fullName evidence="2">BQ2448_4339 protein</fullName>
    </submittedName>
</protein>
<dbReference type="Proteomes" id="UP000198372">
    <property type="component" value="Unassembled WGS sequence"/>
</dbReference>
<dbReference type="OrthoDB" id="10482795at2759"/>
<dbReference type="AlphaFoldDB" id="A0A238FG65"/>
<gene>
    <name evidence="2" type="ORF">BQ2448_4339</name>
</gene>
<proteinExistence type="predicted"/>
<evidence type="ECO:0000313" key="3">
    <source>
        <dbReference type="Proteomes" id="UP000198372"/>
    </source>
</evidence>